<evidence type="ECO:0000256" key="2">
    <source>
        <dbReference type="ARBA" id="ARBA00022801"/>
    </source>
</evidence>
<dbReference type="PROSITE" id="PS01238">
    <property type="entry name" value="GDA1_CD39_NTPASE"/>
    <property type="match status" value="2"/>
</dbReference>
<proteinExistence type="inferred from homology"/>
<evidence type="ECO:0000313" key="7">
    <source>
        <dbReference type="Proteomes" id="UP000053660"/>
    </source>
</evidence>
<keyword evidence="7" id="KW-1185">Reference proteome</keyword>
<evidence type="ECO:0000256" key="1">
    <source>
        <dbReference type="ARBA" id="ARBA00009283"/>
    </source>
</evidence>
<reference evidence="6 7" key="1">
    <citation type="submission" date="2014-03" db="EMBL/GenBank/DDBJ databases">
        <title>Draft genome of the hookworm Oesophagostomum dentatum.</title>
        <authorList>
            <person name="Mitreva M."/>
        </authorList>
    </citation>
    <scope>NUCLEOTIDE SEQUENCE [LARGE SCALE GENOMIC DNA]</scope>
    <source>
        <strain evidence="6 7">OD-Hann</strain>
    </source>
</reference>
<dbReference type="GO" id="GO:0005524">
    <property type="term" value="F:ATP binding"/>
    <property type="evidence" value="ECO:0007669"/>
    <property type="project" value="UniProtKB-KW"/>
</dbReference>
<dbReference type="Gene3D" id="3.30.420.540">
    <property type="match status" value="1"/>
</dbReference>
<evidence type="ECO:0000256" key="5">
    <source>
        <dbReference type="RuleBase" id="RU003833"/>
    </source>
</evidence>
<organism evidence="6 7">
    <name type="scientific">Oesophagostomum dentatum</name>
    <name type="common">Nodular worm</name>
    <dbReference type="NCBI Taxonomy" id="61180"/>
    <lineage>
        <taxon>Eukaryota</taxon>
        <taxon>Metazoa</taxon>
        <taxon>Ecdysozoa</taxon>
        <taxon>Nematoda</taxon>
        <taxon>Chromadorea</taxon>
        <taxon>Rhabditida</taxon>
        <taxon>Rhabditina</taxon>
        <taxon>Rhabditomorpha</taxon>
        <taxon>Strongyloidea</taxon>
        <taxon>Strongylidae</taxon>
        <taxon>Oesophagostomum</taxon>
    </lineage>
</organism>
<dbReference type="EMBL" id="KN568173">
    <property type="protein sequence ID" value="KHJ84508.1"/>
    <property type="molecule type" value="Genomic_DNA"/>
</dbReference>
<dbReference type="GO" id="GO:0017111">
    <property type="term" value="F:ribonucleoside triphosphate phosphatase activity"/>
    <property type="evidence" value="ECO:0007669"/>
    <property type="project" value="TreeGrafter"/>
</dbReference>
<protein>
    <submittedName>
        <fullName evidence="6">GDA1/CD39 family protein</fullName>
    </submittedName>
</protein>
<dbReference type="OrthoDB" id="6372431at2759"/>
<dbReference type="GO" id="GO:0016020">
    <property type="term" value="C:membrane"/>
    <property type="evidence" value="ECO:0007669"/>
    <property type="project" value="TreeGrafter"/>
</dbReference>
<comment type="similarity">
    <text evidence="1 5">Belongs to the GDA1/CD39 NTPase family.</text>
</comment>
<name>A0A0B1SGP5_OESDE</name>
<sequence>MLFLNDGSTDKSYGVIMDAGSTGTRLFLYTWTSYSDTELINIAPALDELNNPVVKKVNPGLSTFQDRPHKAAEYVKPLLDYASQFIPQEKLPYTPVFLLATAGMRLVPEKKQKAILNDLHTKLPQMTSMQIMKEHIRVIEGKWEGIYSWVAVNYILEKFKAGNNSVSSRPETVGMIDMGGASMQIAFEMERNDDFRSENVENIMKEHIRVIEGKWEGIYSWVAVNYILEKFKAGNNSVSSRPETVGMIDMGGASMQIAFEMERNDDFRSENVENINLGCRDDDDRYKYKLFVTTFLGYGVNEGLRKYEQQLSDRLLQTKESYVRDECMPVNLQKVINRSDGTMFVRKVMV</sequence>
<dbReference type="GO" id="GO:0046036">
    <property type="term" value="P:CTP metabolic process"/>
    <property type="evidence" value="ECO:0007669"/>
    <property type="project" value="TreeGrafter"/>
</dbReference>
<feature type="binding site" evidence="4">
    <location>
        <begin position="180"/>
        <end position="184"/>
    </location>
    <ligand>
        <name>ATP</name>
        <dbReference type="ChEBI" id="CHEBI:30616"/>
    </ligand>
</feature>
<dbReference type="Gene3D" id="3.30.420.150">
    <property type="entry name" value="Exopolyphosphatase. Domain 2"/>
    <property type="match status" value="1"/>
</dbReference>
<gene>
    <name evidence="6" type="ORF">OESDEN_15776</name>
</gene>
<dbReference type="GO" id="GO:0005794">
    <property type="term" value="C:Golgi apparatus"/>
    <property type="evidence" value="ECO:0007669"/>
    <property type="project" value="TreeGrafter"/>
</dbReference>
<evidence type="ECO:0000313" key="6">
    <source>
        <dbReference type="EMBL" id="KHJ84508.1"/>
    </source>
</evidence>
<dbReference type="AlphaFoldDB" id="A0A0B1SGP5"/>
<evidence type="ECO:0000256" key="4">
    <source>
        <dbReference type="PIRSR" id="PIRSR600407-2"/>
    </source>
</evidence>
<keyword evidence="4" id="KW-0067">ATP-binding</keyword>
<dbReference type="Gene3D" id="3.30.420.40">
    <property type="match status" value="1"/>
</dbReference>
<keyword evidence="4" id="KW-0547">Nucleotide-binding</keyword>
<accession>A0A0B1SGP5</accession>
<dbReference type="Proteomes" id="UP000053660">
    <property type="component" value="Unassembled WGS sequence"/>
</dbReference>
<keyword evidence="2 5" id="KW-0378">Hydrolase</keyword>
<dbReference type="GO" id="GO:0006256">
    <property type="term" value="P:UDP catabolic process"/>
    <property type="evidence" value="ECO:0007669"/>
    <property type="project" value="TreeGrafter"/>
</dbReference>
<dbReference type="GO" id="GO:0045134">
    <property type="term" value="F:UDP phosphatase activity"/>
    <property type="evidence" value="ECO:0007669"/>
    <property type="project" value="TreeGrafter"/>
</dbReference>
<dbReference type="PANTHER" id="PTHR11782">
    <property type="entry name" value="ADENOSINE/GUANOSINE DIPHOSPHATASE"/>
    <property type="match status" value="1"/>
</dbReference>
<dbReference type="GO" id="GO:0004382">
    <property type="term" value="F:GDP phosphatase activity"/>
    <property type="evidence" value="ECO:0007669"/>
    <property type="project" value="TreeGrafter"/>
</dbReference>
<feature type="active site" description="Proton acceptor" evidence="3">
    <location>
        <position position="144"/>
    </location>
</feature>
<dbReference type="Pfam" id="PF01150">
    <property type="entry name" value="GDA1_CD39"/>
    <property type="match status" value="1"/>
</dbReference>
<dbReference type="PANTHER" id="PTHR11782:SF121">
    <property type="entry name" value="NUCLEOSIDE-DIPHOSPHATASE MIG-23"/>
    <property type="match status" value="1"/>
</dbReference>
<dbReference type="InterPro" id="IPR000407">
    <property type="entry name" value="GDA1_CD39_NTPase"/>
</dbReference>
<evidence type="ECO:0000256" key="3">
    <source>
        <dbReference type="PIRSR" id="PIRSR600407-1"/>
    </source>
</evidence>